<dbReference type="FunFam" id="1.25.70.10:FF:000006">
    <property type="entry name" value="Transcription termination factor MTERF9, chloroplastic"/>
    <property type="match status" value="1"/>
</dbReference>
<name>A0A833QJ80_9POAL</name>
<feature type="region of interest" description="Disordered" evidence="4">
    <location>
        <begin position="516"/>
        <end position="548"/>
    </location>
</feature>
<organism evidence="5 6">
    <name type="scientific">Carex littledalei</name>
    <dbReference type="NCBI Taxonomy" id="544730"/>
    <lineage>
        <taxon>Eukaryota</taxon>
        <taxon>Viridiplantae</taxon>
        <taxon>Streptophyta</taxon>
        <taxon>Embryophyta</taxon>
        <taxon>Tracheophyta</taxon>
        <taxon>Spermatophyta</taxon>
        <taxon>Magnoliopsida</taxon>
        <taxon>Liliopsida</taxon>
        <taxon>Poales</taxon>
        <taxon>Cyperaceae</taxon>
        <taxon>Cyperoideae</taxon>
        <taxon>Cariceae</taxon>
        <taxon>Carex</taxon>
        <taxon>Carex subgen. Euthyceras</taxon>
    </lineage>
</organism>
<dbReference type="Pfam" id="PF02536">
    <property type="entry name" value="mTERF"/>
    <property type="match status" value="1"/>
</dbReference>
<proteinExistence type="inferred from homology"/>
<feature type="compositionally biased region" description="Basic and acidic residues" evidence="4">
    <location>
        <begin position="538"/>
        <end position="548"/>
    </location>
</feature>
<keyword evidence="2" id="KW-0805">Transcription regulation</keyword>
<evidence type="ECO:0000313" key="6">
    <source>
        <dbReference type="Proteomes" id="UP000623129"/>
    </source>
</evidence>
<dbReference type="OrthoDB" id="637682at2759"/>
<dbReference type="SMART" id="SM00733">
    <property type="entry name" value="Mterf"/>
    <property type="match status" value="7"/>
</dbReference>
<evidence type="ECO:0000256" key="4">
    <source>
        <dbReference type="SAM" id="MobiDB-lite"/>
    </source>
</evidence>
<gene>
    <name evidence="5" type="ORF">FCM35_KLT11937</name>
</gene>
<comment type="similarity">
    <text evidence="1">Belongs to the mTERF family.</text>
</comment>
<dbReference type="EMBL" id="SWLB01000023">
    <property type="protein sequence ID" value="KAF3323206.1"/>
    <property type="molecule type" value="Genomic_DNA"/>
</dbReference>
<feature type="compositionally biased region" description="Low complexity" evidence="4">
    <location>
        <begin position="528"/>
        <end position="537"/>
    </location>
</feature>
<dbReference type="GO" id="GO:0006353">
    <property type="term" value="P:DNA-templated transcription termination"/>
    <property type="evidence" value="ECO:0007669"/>
    <property type="project" value="UniProtKB-KW"/>
</dbReference>
<evidence type="ECO:0000256" key="2">
    <source>
        <dbReference type="ARBA" id="ARBA00022472"/>
    </source>
</evidence>
<evidence type="ECO:0000256" key="3">
    <source>
        <dbReference type="ARBA" id="ARBA00022946"/>
    </source>
</evidence>
<dbReference type="GO" id="GO:0003676">
    <property type="term" value="F:nucleic acid binding"/>
    <property type="evidence" value="ECO:0007669"/>
    <property type="project" value="InterPro"/>
</dbReference>
<dbReference type="Proteomes" id="UP000623129">
    <property type="component" value="Unassembled WGS sequence"/>
</dbReference>
<protein>
    <submittedName>
        <fullName evidence="5">Transcription termination factor 3</fullName>
    </submittedName>
</protein>
<feature type="compositionally biased region" description="Basic residues" evidence="4">
    <location>
        <begin position="108"/>
        <end position="120"/>
    </location>
</feature>
<sequence>MALLCLRPISSRLSLLPSASASASASSRVTLLHLSKCYFRGFQPKRLFRCRSRAARYQSEDDYDYVEEEAEGFGDDGFLSDDLLESEEEFHSDSDSDSDSEFDEKKDNKKLRKDHNRRQPRSNYGKKDEDIIIDIDEDDKGKVPKKKAKSRVGVSSKKDLIDLGSMGEPKHTNFSRKRFECLQKDLNFDSRWYPLVNYLSTYGLNESHFTSMFERHMRCFHTSLTCVREKMVLLTTIGVKKEDMKRILVRQPQILEYSVDNLYAHVQFLVSIGVPSTKLGHVIAAAPSFFSYSIENSLRPTIKYLIEEVGIKESDIGKVVQLSPQILVLPIDRSWKSRLFFFSKELGAPKYNIVRMVTKHPQFLHYSIEDGILPRINFLRSIGMKDAEILKVLTNLAQVLSLSLEGNLRPKYNYFVNELRNEVNTLTKYPVYLSLSLEQRIRPRHCFLVSLKKAPQKGPFPIGSLVPRDESFCEQWAGTSVDAYLKFRERLLLSDFAPQHERKAIKEPLRSVSGNSWRREEAFKEPQQSEQSGSGSSWRKEVVKSGYW</sequence>
<dbReference type="Gene3D" id="1.25.70.10">
    <property type="entry name" value="Transcription termination factor 3, mitochondrial"/>
    <property type="match status" value="1"/>
</dbReference>
<evidence type="ECO:0000313" key="5">
    <source>
        <dbReference type="EMBL" id="KAF3323206.1"/>
    </source>
</evidence>
<feature type="region of interest" description="Disordered" evidence="4">
    <location>
        <begin position="89"/>
        <end position="129"/>
    </location>
</feature>
<reference evidence="5" key="1">
    <citation type="submission" date="2020-01" db="EMBL/GenBank/DDBJ databases">
        <title>Genome sequence of Kobresia littledalei, the first chromosome-level genome in the family Cyperaceae.</title>
        <authorList>
            <person name="Qu G."/>
        </authorList>
    </citation>
    <scope>NUCLEOTIDE SEQUENCE</scope>
    <source>
        <strain evidence="5">C.B.Clarke</strain>
        <tissue evidence="5">Leaf</tissue>
    </source>
</reference>
<keyword evidence="2" id="KW-0804">Transcription</keyword>
<keyword evidence="6" id="KW-1185">Reference proteome</keyword>
<comment type="caution">
    <text evidence="5">The sequence shown here is derived from an EMBL/GenBank/DDBJ whole genome shotgun (WGS) entry which is preliminary data.</text>
</comment>
<dbReference type="AlphaFoldDB" id="A0A833QJ80"/>
<keyword evidence="3" id="KW-0809">Transit peptide</keyword>
<dbReference type="PANTHER" id="PTHR13068:SF151">
    <property type="entry name" value="TRANSCRIPTION TERMINATION FACTOR MTERF9, CHLOROPLASTIC"/>
    <property type="match status" value="1"/>
</dbReference>
<evidence type="ECO:0000256" key="1">
    <source>
        <dbReference type="ARBA" id="ARBA00007692"/>
    </source>
</evidence>
<dbReference type="InterPro" id="IPR038538">
    <property type="entry name" value="MTERF_sf"/>
</dbReference>
<accession>A0A833QJ80</accession>
<keyword evidence="2" id="KW-0806">Transcription termination</keyword>
<dbReference type="InterPro" id="IPR003690">
    <property type="entry name" value="MTERF"/>
</dbReference>
<dbReference type="PANTHER" id="PTHR13068">
    <property type="entry name" value="CGI-12 PROTEIN-RELATED"/>
    <property type="match status" value="1"/>
</dbReference>